<name>A0A8S5SUN9_9CAUD</name>
<sequence length="143" mass="17424">MINIQNVSLLKITKVKNWSILFDYDSKHYLLHGIEEYGEPDRQELYERNLNQNGKYDLEYQGTCYGTAYVSRDYIKSKNKKTIVYNQIDKDFFAYKLTKRRFAKGMMEDKVQYENDRIDKIQKQIRIFEYKISELRRTIQDYI</sequence>
<evidence type="ECO:0000313" key="1">
    <source>
        <dbReference type="EMBL" id="DAF54737.1"/>
    </source>
</evidence>
<protein>
    <submittedName>
        <fullName evidence="1">Uncharacterized protein</fullName>
    </submittedName>
</protein>
<organism evidence="1">
    <name type="scientific">Siphoviridae sp. ctqPo10</name>
    <dbReference type="NCBI Taxonomy" id="2827948"/>
    <lineage>
        <taxon>Viruses</taxon>
        <taxon>Duplodnaviria</taxon>
        <taxon>Heunggongvirae</taxon>
        <taxon>Uroviricota</taxon>
        <taxon>Caudoviricetes</taxon>
    </lineage>
</organism>
<dbReference type="EMBL" id="BK032682">
    <property type="protein sequence ID" value="DAF54737.1"/>
    <property type="molecule type" value="Genomic_DNA"/>
</dbReference>
<proteinExistence type="predicted"/>
<accession>A0A8S5SUN9</accession>
<reference evidence="1" key="1">
    <citation type="journal article" date="2021" name="Proc. Natl. Acad. Sci. U.S.A.">
        <title>A Catalog of Tens of Thousands of Viruses from Human Metagenomes Reveals Hidden Associations with Chronic Diseases.</title>
        <authorList>
            <person name="Tisza M.J."/>
            <person name="Buck C.B."/>
        </authorList>
    </citation>
    <scope>NUCLEOTIDE SEQUENCE</scope>
    <source>
        <strain evidence="1">CtqPo10</strain>
    </source>
</reference>